<dbReference type="Proteomes" id="UP000646365">
    <property type="component" value="Unassembled WGS sequence"/>
</dbReference>
<accession>A0A8J2YZ32</accession>
<dbReference type="InterPro" id="IPR016169">
    <property type="entry name" value="FAD-bd_PCMH_sub2"/>
</dbReference>
<name>A0A8J2YZ32_9PROT</name>
<evidence type="ECO:0000313" key="6">
    <source>
        <dbReference type="Proteomes" id="UP000646365"/>
    </source>
</evidence>
<evidence type="ECO:0000256" key="3">
    <source>
        <dbReference type="ARBA" id="ARBA00022827"/>
    </source>
</evidence>
<dbReference type="SUPFAM" id="SSF56176">
    <property type="entry name" value="FAD-binding/transporter-associated domain-like"/>
    <property type="match status" value="1"/>
</dbReference>
<dbReference type="GO" id="GO:0071949">
    <property type="term" value="F:FAD binding"/>
    <property type="evidence" value="ECO:0007669"/>
    <property type="project" value="InterPro"/>
</dbReference>
<dbReference type="InterPro" id="IPR016171">
    <property type="entry name" value="Vanillyl_alc_oxidase_C-sub2"/>
</dbReference>
<comment type="caution">
    <text evidence="5">The sequence shown here is derived from an EMBL/GenBank/DDBJ whole genome shotgun (WGS) entry which is preliminary data.</text>
</comment>
<dbReference type="Gene3D" id="3.30.70.2740">
    <property type="match status" value="1"/>
</dbReference>
<dbReference type="Pfam" id="PF01565">
    <property type="entry name" value="FAD_binding_4"/>
    <property type="match status" value="1"/>
</dbReference>
<dbReference type="InterPro" id="IPR051264">
    <property type="entry name" value="FAD-oxidored/transferase_4"/>
</dbReference>
<dbReference type="Gene3D" id="3.30.465.10">
    <property type="match status" value="1"/>
</dbReference>
<dbReference type="AlphaFoldDB" id="A0A8J2YZ32"/>
<dbReference type="InterPro" id="IPR004113">
    <property type="entry name" value="FAD-bd_oxidored_4_C"/>
</dbReference>
<gene>
    <name evidence="5" type="ORF">GCM10011611_58440</name>
</gene>
<evidence type="ECO:0000256" key="1">
    <source>
        <dbReference type="ARBA" id="ARBA00008000"/>
    </source>
</evidence>
<dbReference type="EMBL" id="BMJQ01000021">
    <property type="protein sequence ID" value="GGF44333.1"/>
    <property type="molecule type" value="Genomic_DNA"/>
</dbReference>
<dbReference type="PROSITE" id="PS51387">
    <property type="entry name" value="FAD_PCMH"/>
    <property type="match status" value="1"/>
</dbReference>
<evidence type="ECO:0000313" key="5">
    <source>
        <dbReference type="EMBL" id="GGF44333.1"/>
    </source>
</evidence>
<sequence>MISMPQLIDELSQALGAGAVLTGPSDVAAYVEDWRGRYRGPLTAVVLPSTTEEVSLVVRACTRHGVPILAQGGNTSLSGGAVPAADGVPPVVVALQRLRRIRGIDPRNNTITVDAGCVLAAVQQAAVEAGRLYPVSLGAEGSCQIGGNIATNAGGTGVLRYGNTRDNVLGLEVVLPDGTIWDGLTALRKNNTGYDLKHLFIGSEGTLGIVTGAVLKLHPLPTAQAMAWLSVRNPEAALDLLGIMQATCGPRLSAFELLDENQIRLVLEHVPGRRCPVADPAAWHVLVELSDSGDAAELEARLEAALASALEAGLVIDAVVAASGAQRAAFWEFRHSVSEANKKGGVGLTSDTAVPVSAVPAFIEAATAAVHAIVPDLPVVIVAHMGDGNVHFIPFFSFPAWNGLAERDQMARRIRQAVNDTAARFGGTFSAEHGVGQTLVGEMARYKPPVELMLMQAVKRAFDPAGLFNPGRLLPPDPTA</sequence>
<dbReference type="PANTHER" id="PTHR43716">
    <property type="entry name" value="D-2-HYDROXYGLUTARATE DEHYDROGENASE, MITOCHONDRIAL"/>
    <property type="match status" value="1"/>
</dbReference>
<dbReference type="InterPro" id="IPR016167">
    <property type="entry name" value="FAD-bd_PCMH_sub1"/>
</dbReference>
<dbReference type="InterPro" id="IPR016166">
    <property type="entry name" value="FAD-bd_PCMH"/>
</dbReference>
<comment type="similarity">
    <text evidence="1">Belongs to the FAD-binding oxidoreductase/transferase type 4 family.</text>
</comment>
<protein>
    <submittedName>
        <fullName evidence="5">D-2-hydroxyacid dehydrogenase</fullName>
    </submittedName>
</protein>
<dbReference type="Gene3D" id="3.30.70.2190">
    <property type="match status" value="1"/>
</dbReference>
<dbReference type="GO" id="GO:0022904">
    <property type="term" value="P:respiratory electron transport chain"/>
    <property type="evidence" value="ECO:0007669"/>
    <property type="project" value="TreeGrafter"/>
</dbReference>
<keyword evidence="2" id="KW-0285">Flavoprotein</keyword>
<feature type="domain" description="FAD-binding PCMH-type" evidence="4">
    <location>
        <begin position="38"/>
        <end position="220"/>
    </location>
</feature>
<keyword evidence="3" id="KW-0274">FAD</keyword>
<dbReference type="SUPFAM" id="SSF55103">
    <property type="entry name" value="FAD-linked oxidases, C-terminal domain"/>
    <property type="match status" value="1"/>
</dbReference>
<reference evidence="5" key="1">
    <citation type="journal article" date="2014" name="Int. J. Syst. Evol. Microbiol.">
        <title>Complete genome sequence of Corynebacterium casei LMG S-19264T (=DSM 44701T), isolated from a smear-ripened cheese.</title>
        <authorList>
            <consortium name="US DOE Joint Genome Institute (JGI-PGF)"/>
            <person name="Walter F."/>
            <person name="Albersmeier A."/>
            <person name="Kalinowski J."/>
            <person name="Ruckert C."/>
        </authorList>
    </citation>
    <scope>NUCLEOTIDE SEQUENCE</scope>
    <source>
        <strain evidence="5">CGMCC 1.15725</strain>
    </source>
</reference>
<evidence type="ECO:0000259" key="4">
    <source>
        <dbReference type="PROSITE" id="PS51387"/>
    </source>
</evidence>
<organism evidence="5 6">
    <name type="scientific">Aliidongia dinghuensis</name>
    <dbReference type="NCBI Taxonomy" id="1867774"/>
    <lineage>
        <taxon>Bacteria</taxon>
        <taxon>Pseudomonadati</taxon>
        <taxon>Pseudomonadota</taxon>
        <taxon>Alphaproteobacteria</taxon>
        <taxon>Rhodospirillales</taxon>
        <taxon>Dongiaceae</taxon>
        <taxon>Aliidongia</taxon>
    </lineage>
</organism>
<keyword evidence="6" id="KW-1185">Reference proteome</keyword>
<dbReference type="GO" id="GO:0003824">
    <property type="term" value="F:catalytic activity"/>
    <property type="evidence" value="ECO:0007669"/>
    <property type="project" value="InterPro"/>
</dbReference>
<proteinExistence type="inferred from homology"/>
<dbReference type="FunFam" id="3.30.465.10:FF:000001">
    <property type="entry name" value="D-2-hydroxyglutarate dehydrogenase, mitochondrial"/>
    <property type="match status" value="1"/>
</dbReference>
<dbReference type="InterPro" id="IPR016164">
    <property type="entry name" value="FAD-linked_Oxase-like_C"/>
</dbReference>
<evidence type="ECO:0000256" key="2">
    <source>
        <dbReference type="ARBA" id="ARBA00022630"/>
    </source>
</evidence>
<dbReference type="InterPro" id="IPR006094">
    <property type="entry name" value="Oxid_FAD_bind_N"/>
</dbReference>
<dbReference type="Pfam" id="PF02913">
    <property type="entry name" value="FAD-oxidase_C"/>
    <property type="match status" value="1"/>
</dbReference>
<dbReference type="Gene3D" id="3.30.43.10">
    <property type="entry name" value="Uridine Diphospho-n-acetylenolpyruvylglucosamine Reductase, domain 2"/>
    <property type="match status" value="1"/>
</dbReference>
<reference evidence="5" key="2">
    <citation type="submission" date="2020-09" db="EMBL/GenBank/DDBJ databases">
        <authorList>
            <person name="Sun Q."/>
            <person name="Zhou Y."/>
        </authorList>
    </citation>
    <scope>NUCLEOTIDE SEQUENCE</scope>
    <source>
        <strain evidence="5">CGMCC 1.15725</strain>
    </source>
</reference>
<dbReference type="Gene3D" id="1.10.45.10">
    <property type="entry name" value="Vanillyl-alcohol Oxidase, Chain A, domain 4"/>
    <property type="match status" value="1"/>
</dbReference>
<dbReference type="PANTHER" id="PTHR43716:SF2">
    <property type="entry name" value="BLL6224 PROTEIN"/>
    <property type="match status" value="1"/>
</dbReference>
<dbReference type="InterPro" id="IPR036318">
    <property type="entry name" value="FAD-bd_PCMH-like_sf"/>
</dbReference>